<keyword evidence="2" id="KW-1185">Reference proteome</keyword>
<name>A0ABS9TN91_9PSEU</name>
<organism evidence="1 2">
    <name type="scientific">Pseudonocardia alaniniphila</name>
    <dbReference type="NCBI Taxonomy" id="75291"/>
    <lineage>
        <taxon>Bacteria</taxon>
        <taxon>Bacillati</taxon>
        <taxon>Actinomycetota</taxon>
        <taxon>Actinomycetes</taxon>
        <taxon>Pseudonocardiales</taxon>
        <taxon>Pseudonocardiaceae</taxon>
        <taxon>Pseudonocardia</taxon>
    </lineage>
</organism>
<accession>A0ABS9TN91</accession>
<comment type="caution">
    <text evidence="1">The sequence shown here is derived from an EMBL/GenBank/DDBJ whole genome shotgun (WGS) entry which is preliminary data.</text>
</comment>
<dbReference type="RefSeq" id="WP_241040734.1">
    <property type="nucleotide sequence ID" value="NZ_BAAAJF010000032.1"/>
</dbReference>
<evidence type="ECO:0000313" key="2">
    <source>
        <dbReference type="Proteomes" id="UP001299970"/>
    </source>
</evidence>
<gene>
    <name evidence="1" type="ORF">MMF94_30190</name>
</gene>
<proteinExistence type="predicted"/>
<evidence type="ECO:0000313" key="1">
    <source>
        <dbReference type="EMBL" id="MCH6169991.1"/>
    </source>
</evidence>
<reference evidence="1 2" key="1">
    <citation type="submission" date="2022-03" db="EMBL/GenBank/DDBJ databases">
        <title>Pseudonocardia alaer sp. nov., a novel actinomycete isolated from reed forest soil.</title>
        <authorList>
            <person name="Wang L."/>
        </authorList>
    </citation>
    <scope>NUCLEOTIDE SEQUENCE [LARGE SCALE GENOMIC DNA]</scope>
    <source>
        <strain evidence="1 2">Y-16303</strain>
    </source>
</reference>
<sequence>MLCSVLCAGRAGAFPWLEVEHLVQRREQAERVSRQYSELDGGTAASLGDATGGCAHSLRAAV</sequence>
<dbReference type="EMBL" id="JAKXMK010000029">
    <property type="protein sequence ID" value="MCH6169991.1"/>
    <property type="molecule type" value="Genomic_DNA"/>
</dbReference>
<protein>
    <submittedName>
        <fullName evidence="1">Uncharacterized protein</fullName>
    </submittedName>
</protein>
<dbReference type="Proteomes" id="UP001299970">
    <property type="component" value="Unassembled WGS sequence"/>
</dbReference>